<evidence type="ECO:0000256" key="6">
    <source>
        <dbReference type="HAMAP-Rule" id="MF_00163"/>
    </source>
</evidence>
<evidence type="ECO:0000313" key="8">
    <source>
        <dbReference type="EMBL" id="MFC4562983.1"/>
    </source>
</evidence>
<dbReference type="CDD" id="cd00487">
    <property type="entry name" value="Pep_deformylase"/>
    <property type="match status" value="1"/>
</dbReference>
<feature type="binding site" evidence="6">
    <location>
        <position position="134"/>
    </location>
    <ligand>
        <name>Fe cation</name>
        <dbReference type="ChEBI" id="CHEBI:24875"/>
    </ligand>
</feature>
<evidence type="ECO:0000256" key="3">
    <source>
        <dbReference type="ARBA" id="ARBA00022801"/>
    </source>
</evidence>
<dbReference type="SUPFAM" id="SSF56420">
    <property type="entry name" value="Peptide deformylase"/>
    <property type="match status" value="1"/>
</dbReference>
<evidence type="ECO:0000256" key="7">
    <source>
        <dbReference type="SAM" id="MobiDB-lite"/>
    </source>
</evidence>
<dbReference type="PRINTS" id="PR01576">
    <property type="entry name" value="PDEFORMYLASE"/>
</dbReference>
<evidence type="ECO:0000256" key="1">
    <source>
        <dbReference type="ARBA" id="ARBA00010759"/>
    </source>
</evidence>
<dbReference type="NCBIfam" id="NF001159">
    <property type="entry name" value="PRK00150.1-3"/>
    <property type="match status" value="1"/>
</dbReference>
<feature type="binding site" evidence="6">
    <location>
        <position position="176"/>
    </location>
    <ligand>
        <name>Fe cation</name>
        <dbReference type="ChEBI" id="CHEBI:24875"/>
    </ligand>
</feature>
<proteinExistence type="inferred from homology"/>
<comment type="similarity">
    <text evidence="1 6">Belongs to the polypeptide deformylase family.</text>
</comment>
<dbReference type="RefSeq" id="WP_378574647.1">
    <property type="nucleotide sequence ID" value="NZ_JBHSFQ010000012.1"/>
</dbReference>
<evidence type="ECO:0000256" key="4">
    <source>
        <dbReference type="ARBA" id="ARBA00022917"/>
    </source>
</evidence>
<protein>
    <recommendedName>
        <fullName evidence="6">Peptide deformylase</fullName>
        <shortName evidence="6">PDF</shortName>
        <ecNumber evidence="6">3.5.1.88</ecNumber>
    </recommendedName>
    <alternativeName>
        <fullName evidence="6">Polypeptide deformylase</fullName>
    </alternativeName>
</protein>
<dbReference type="Gene3D" id="3.90.45.10">
    <property type="entry name" value="Peptide deformylase"/>
    <property type="match status" value="1"/>
</dbReference>
<evidence type="ECO:0000256" key="5">
    <source>
        <dbReference type="ARBA" id="ARBA00023004"/>
    </source>
</evidence>
<accession>A0ABV9DX60</accession>
<keyword evidence="2 6" id="KW-0479">Metal-binding</keyword>
<gene>
    <name evidence="6 8" type="primary">def</name>
    <name evidence="8" type="ORF">ACFO4E_14055</name>
</gene>
<dbReference type="InterPro" id="IPR036821">
    <property type="entry name" value="Peptide_deformylase_sf"/>
</dbReference>
<keyword evidence="3 6" id="KW-0378">Hydrolase</keyword>
<dbReference type="NCBIfam" id="TIGR00079">
    <property type="entry name" value="pept_deformyl"/>
    <property type="match status" value="1"/>
</dbReference>
<dbReference type="GO" id="GO:0042586">
    <property type="term" value="F:peptide deformylase activity"/>
    <property type="evidence" value="ECO:0007669"/>
    <property type="project" value="UniProtKB-EC"/>
</dbReference>
<dbReference type="PANTHER" id="PTHR10458">
    <property type="entry name" value="PEPTIDE DEFORMYLASE"/>
    <property type="match status" value="1"/>
</dbReference>
<feature type="region of interest" description="Disordered" evidence="7">
    <location>
        <begin position="1"/>
        <end position="22"/>
    </location>
</feature>
<evidence type="ECO:0000256" key="2">
    <source>
        <dbReference type="ARBA" id="ARBA00022723"/>
    </source>
</evidence>
<dbReference type="Proteomes" id="UP001595923">
    <property type="component" value="Unassembled WGS sequence"/>
</dbReference>
<feature type="active site" evidence="6">
    <location>
        <position position="177"/>
    </location>
</feature>
<keyword evidence="5 6" id="KW-0408">Iron</keyword>
<dbReference type="HAMAP" id="MF_00163">
    <property type="entry name" value="Pep_deformylase"/>
    <property type="match status" value="1"/>
</dbReference>
<feature type="binding site" evidence="6">
    <location>
        <position position="180"/>
    </location>
    <ligand>
        <name>Fe cation</name>
        <dbReference type="ChEBI" id="CHEBI:24875"/>
    </ligand>
</feature>
<dbReference type="PANTHER" id="PTHR10458:SF2">
    <property type="entry name" value="PEPTIDE DEFORMYLASE, MITOCHONDRIAL"/>
    <property type="match status" value="1"/>
</dbReference>
<dbReference type="EC" id="3.5.1.88" evidence="6"/>
<comment type="caution">
    <text evidence="8">The sequence shown here is derived from an EMBL/GenBank/DDBJ whole genome shotgun (WGS) entry which is preliminary data.</text>
</comment>
<comment type="cofactor">
    <cofactor evidence="6">
        <name>Fe(2+)</name>
        <dbReference type="ChEBI" id="CHEBI:29033"/>
    </cofactor>
    <text evidence="6">Binds 1 Fe(2+) ion.</text>
</comment>
<organism evidence="8 9">
    <name type="scientific">Nocardiopsis mangrovi</name>
    <dbReference type="NCBI Taxonomy" id="1179818"/>
    <lineage>
        <taxon>Bacteria</taxon>
        <taxon>Bacillati</taxon>
        <taxon>Actinomycetota</taxon>
        <taxon>Actinomycetes</taxon>
        <taxon>Streptosporangiales</taxon>
        <taxon>Nocardiopsidaceae</taxon>
        <taxon>Nocardiopsis</taxon>
    </lineage>
</organism>
<dbReference type="Pfam" id="PF01327">
    <property type="entry name" value="Pep_deformylase"/>
    <property type="match status" value="1"/>
</dbReference>
<keyword evidence="9" id="KW-1185">Reference proteome</keyword>
<evidence type="ECO:0000313" key="9">
    <source>
        <dbReference type="Proteomes" id="UP001595923"/>
    </source>
</evidence>
<name>A0ABV9DX60_9ACTN</name>
<comment type="function">
    <text evidence="6">Removes the formyl group from the N-terminal Met of newly synthesized proteins. Requires at least a dipeptide for an efficient rate of reaction. N-terminal L-methionine is a prerequisite for activity but the enzyme has broad specificity at other positions.</text>
</comment>
<dbReference type="EMBL" id="JBHSFQ010000012">
    <property type="protein sequence ID" value="MFC4562983.1"/>
    <property type="molecule type" value="Genomic_DNA"/>
</dbReference>
<keyword evidence="4 6" id="KW-0648">Protein biosynthesis</keyword>
<dbReference type="InterPro" id="IPR023635">
    <property type="entry name" value="Peptide_deformylase"/>
</dbReference>
<comment type="catalytic activity">
    <reaction evidence="6">
        <text>N-terminal N-formyl-L-methionyl-[peptide] + H2O = N-terminal L-methionyl-[peptide] + formate</text>
        <dbReference type="Rhea" id="RHEA:24420"/>
        <dbReference type="Rhea" id="RHEA-COMP:10639"/>
        <dbReference type="Rhea" id="RHEA-COMP:10640"/>
        <dbReference type="ChEBI" id="CHEBI:15377"/>
        <dbReference type="ChEBI" id="CHEBI:15740"/>
        <dbReference type="ChEBI" id="CHEBI:49298"/>
        <dbReference type="ChEBI" id="CHEBI:64731"/>
        <dbReference type="EC" id="3.5.1.88"/>
    </reaction>
</comment>
<reference evidence="9" key="1">
    <citation type="journal article" date="2019" name="Int. J. Syst. Evol. Microbiol.">
        <title>The Global Catalogue of Microorganisms (GCM) 10K type strain sequencing project: providing services to taxonomists for standard genome sequencing and annotation.</title>
        <authorList>
            <consortium name="The Broad Institute Genomics Platform"/>
            <consortium name="The Broad Institute Genome Sequencing Center for Infectious Disease"/>
            <person name="Wu L."/>
            <person name="Ma J."/>
        </authorList>
    </citation>
    <scope>NUCLEOTIDE SEQUENCE [LARGE SCALE GENOMIC DNA]</scope>
    <source>
        <strain evidence="9">XZYJ18</strain>
    </source>
</reference>
<sequence>MSEQSTSEHPADTRVRVQGEPVDSYPELAPEAARGRVRRITVVGEDVLHRRNLDVDPDAFGTEELAALIDDMFATMYVAEGVGLAGNQVGEDLRLFVYDCPDDDGVRHVGHIINPVLKERDPETDQLLVESEGCLSVPGPHADLPRAEHAVVHGYDKDGRPLTLSGSGYFARCLQHETDHTLGRLYIDRLAARPRKKVLKQMNEMRNDVFARREANAAEFAGGAADGAAGAGD</sequence>